<evidence type="ECO:0000256" key="8">
    <source>
        <dbReference type="ARBA" id="ARBA00023316"/>
    </source>
</evidence>
<evidence type="ECO:0000256" key="11">
    <source>
        <dbReference type="SAM" id="SignalP"/>
    </source>
</evidence>
<evidence type="ECO:0000256" key="1">
    <source>
        <dbReference type="ARBA" id="ARBA00004752"/>
    </source>
</evidence>
<dbReference type="GO" id="GO:0016757">
    <property type="term" value="F:glycosyltransferase activity"/>
    <property type="evidence" value="ECO:0007669"/>
    <property type="project" value="UniProtKB-KW"/>
</dbReference>
<keyword evidence="3" id="KW-0328">Glycosyltransferase</keyword>
<keyword evidence="6 9" id="KW-0133">Cell shape</keyword>
<keyword evidence="4" id="KW-0808">Transferase</keyword>
<evidence type="ECO:0000256" key="7">
    <source>
        <dbReference type="ARBA" id="ARBA00022984"/>
    </source>
</evidence>
<accession>A8HVN8</accession>
<dbReference type="RefSeq" id="WP_012172858.1">
    <property type="nucleotide sequence ID" value="NC_009937.1"/>
</dbReference>
<keyword evidence="14" id="KW-1185">Reference proteome</keyword>
<dbReference type="GO" id="GO:0008360">
    <property type="term" value="P:regulation of cell shape"/>
    <property type="evidence" value="ECO:0007669"/>
    <property type="project" value="UniProtKB-UniRule"/>
</dbReference>
<dbReference type="InterPro" id="IPR050979">
    <property type="entry name" value="LD-transpeptidase"/>
</dbReference>
<dbReference type="PANTHER" id="PTHR30582:SF24">
    <property type="entry name" value="L,D-TRANSPEPTIDASE ERFK_SRFK-RELATED"/>
    <property type="match status" value="1"/>
</dbReference>
<keyword evidence="8 9" id="KW-0961">Cell wall biogenesis/degradation</keyword>
<comment type="similarity">
    <text evidence="2">Belongs to the YkuD family.</text>
</comment>
<dbReference type="GO" id="GO:0071555">
    <property type="term" value="P:cell wall organization"/>
    <property type="evidence" value="ECO:0007669"/>
    <property type="project" value="UniProtKB-UniRule"/>
</dbReference>
<dbReference type="PROSITE" id="PS52029">
    <property type="entry name" value="LD_TPASE"/>
    <property type="match status" value="1"/>
</dbReference>
<dbReference type="eggNOG" id="COG1376">
    <property type="taxonomic scope" value="Bacteria"/>
</dbReference>
<feature type="active site" description="Nucleophile" evidence="9">
    <location>
        <position position="374"/>
    </location>
</feature>
<dbReference type="UniPathway" id="UPA00219"/>
<proteinExistence type="inferred from homology"/>
<dbReference type="GO" id="GO:0005576">
    <property type="term" value="C:extracellular region"/>
    <property type="evidence" value="ECO:0007669"/>
    <property type="project" value="TreeGrafter"/>
</dbReference>
<name>A8HVN8_AZOC5</name>
<dbReference type="HOGENOM" id="CLU_055763_0_0_5"/>
<dbReference type="CDD" id="cd16913">
    <property type="entry name" value="YkuD_like"/>
    <property type="match status" value="1"/>
</dbReference>
<dbReference type="Pfam" id="PF03734">
    <property type="entry name" value="YkuD"/>
    <property type="match status" value="1"/>
</dbReference>
<evidence type="ECO:0000256" key="5">
    <source>
        <dbReference type="ARBA" id="ARBA00022801"/>
    </source>
</evidence>
<evidence type="ECO:0000313" key="13">
    <source>
        <dbReference type="EMBL" id="BAF90336.1"/>
    </source>
</evidence>
<protein>
    <recommendedName>
        <fullName evidence="12">L,D-TPase catalytic domain-containing protein</fullName>
    </recommendedName>
</protein>
<dbReference type="GO" id="GO:0071972">
    <property type="term" value="F:peptidoglycan L,D-transpeptidase activity"/>
    <property type="evidence" value="ECO:0007669"/>
    <property type="project" value="TreeGrafter"/>
</dbReference>
<feature type="signal peptide" evidence="11">
    <location>
        <begin position="1"/>
        <end position="22"/>
    </location>
</feature>
<evidence type="ECO:0000259" key="12">
    <source>
        <dbReference type="PROSITE" id="PS52029"/>
    </source>
</evidence>
<evidence type="ECO:0000256" key="10">
    <source>
        <dbReference type="SAM" id="MobiDB-lite"/>
    </source>
</evidence>
<evidence type="ECO:0000256" key="3">
    <source>
        <dbReference type="ARBA" id="ARBA00022676"/>
    </source>
</evidence>
<reference evidence="13 14" key="4">
    <citation type="journal article" date="2009" name="Appl. Environ. Microbiol.">
        <title>Comparative genome-wide transcriptional profiling of Azorhizobium caulinodans ORS571 grown under free-living and symbiotic conditions.</title>
        <authorList>
            <person name="Tsukada S."/>
            <person name="Aono T."/>
            <person name="Akiba N."/>
            <person name="Lee KB."/>
            <person name="Liu CT."/>
            <person name="Toyazaki H."/>
            <person name="Oyaizu H."/>
        </authorList>
    </citation>
    <scope>NUCLEOTIDE SEQUENCE [LARGE SCALE GENOMIC DNA]</scope>
    <source>
        <strain evidence="14">ATCC 43989 / DSM 5975 / JCM 20966 / LMG 6465 / NBRC 14845 / NCIMB 13405 / ORS 571</strain>
    </source>
</reference>
<evidence type="ECO:0000256" key="6">
    <source>
        <dbReference type="ARBA" id="ARBA00022960"/>
    </source>
</evidence>
<dbReference type="FunFam" id="2.40.440.10:FF:000002">
    <property type="entry name" value="L,D-transpeptidase ErfK/SrfK"/>
    <property type="match status" value="1"/>
</dbReference>
<reference evidence="14" key="2">
    <citation type="submission" date="2007-04" db="EMBL/GenBank/DDBJ databases">
        <title>Complete genome sequence of the nitrogen-fixing bacterium Azorhizobium caulinodans ORS571.</title>
        <authorList>
            <person name="Lee K.B."/>
            <person name="Backer P.D."/>
            <person name="Aono T."/>
            <person name="Liu C.T."/>
            <person name="Suzuki S."/>
            <person name="Suzuki T."/>
            <person name="Kaneko T."/>
            <person name="Yamada M."/>
            <person name="Tabata S."/>
            <person name="Kupfer D.M."/>
            <person name="Najar F.Z."/>
            <person name="Wiley G.B."/>
            <person name="Roe B."/>
            <person name="Binnewies T."/>
            <person name="Ussery D."/>
            <person name="Vereecke D."/>
            <person name="Gevers D."/>
            <person name="Holsters M."/>
            <person name="Oyaizu H."/>
        </authorList>
    </citation>
    <scope>NUCLEOTIDE SEQUENCE [LARGE SCALE GENOMIC DNA]</scope>
    <source>
        <strain evidence="14">ATCC 43989 / DSM 5975 / JCM 20966 / LMG 6465 / NBRC 14845 / NCIMB 13405 / ORS 571</strain>
    </source>
</reference>
<feature type="region of interest" description="Disordered" evidence="10">
    <location>
        <begin position="35"/>
        <end position="171"/>
    </location>
</feature>
<dbReference type="SUPFAM" id="SSF141523">
    <property type="entry name" value="L,D-transpeptidase catalytic domain-like"/>
    <property type="match status" value="1"/>
</dbReference>
<dbReference type="InterPro" id="IPR005490">
    <property type="entry name" value="LD_TPept_cat_dom"/>
</dbReference>
<comment type="pathway">
    <text evidence="1 9">Cell wall biogenesis; peptidoglycan biosynthesis.</text>
</comment>
<gene>
    <name evidence="13" type="ordered locus">AZC_4338</name>
</gene>
<evidence type="ECO:0000256" key="9">
    <source>
        <dbReference type="PROSITE-ProRule" id="PRU01373"/>
    </source>
</evidence>
<feature type="compositionally biased region" description="Low complexity" evidence="10">
    <location>
        <begin position="97"/>
        <end position="158"/>
    </location>
</feature>
<dbReference type="GO" id="GO:0018104">
    <property type="term" value="P:peptidoglycan-protein cross-linking"/>
    <property type="evidence" value="ECO:0007669"/>
    <property type="project" value="TreeGrafter"/>
</dbReference>
<keyword evidence="11" id="KW-0732">Signal</keyword>
<keyword evidence="5" id="KW-0378">Hydrolase</keyword>
<feature type="chain" id="PRO_5002723098" description="L,D-TPase catalytic domain-containing protein" evidence="11">
    <location>
        <begin position="23"/>
        <end position="410"/>
    </location>
</feature>
<keyword evidence="7 9" id="KW-0573">Peptidoglycan synthesis</keyword>
<reference evidence="13 14" key="6">
    <citation type="journal article" date="2011" name="Appl. Environ. Microbiol.">
        <title>Involvement of the azorhizobial chromosome partition gene (parA) in the onset of bacteroid differentiation during Sesbania rostrata stem nodule development.</title>
        <authorList>
            <person name="Liu CT."/>
            <person name="Lee KB."/>
            <person name="Wang YS."/>
            <person name="Peng MH."/>
            <person name="Lee KT."/>
            <person name="Suzuki S."/>
            <person name="Suzuki T."/>
            <person name="Oyaizu H."/>
        </authorList>
    </citation>
    <scope>NUCLEOTIDE SEQUENCE [LARGE SCALE GENOMIC DNA]</scope>
    <source>
        <strain evidence="14">ATCC 43989 / DSM 5975 / JCM 20966 / LMG 6465 / NBRC 14845 / NCIMB 13405 / ORS 571</strain>
    </source>
</reference>
<evidence type="ECO:0000256" key="4">
    <source>
        <dbReference type="ARBA" id="ARBA00022679"/>
    </source>
</evidence>
<dbReference type="AlphaFoldDB" id="A8HVN8"/>
<evidence type="ECO:0000256" key="2">
    <source>
        <dbReference type="ARBA" id="ARBA00005992"/>
    </source>
</evidence>
<evidence type="ECO:0000313" key="14">
    <source>
        <dbReference type="Proteomes" id="UP000000270"/>
    </source>
</evidence>
<dbReference type="Proteomes" id="UP000000270">
    <property type="component" value="Chromosome"/>
</dbReference>
<reference evidence="13 14" key="1">
    <citation type="journal article" date="2007" name="Appl. Environ. Microbiol.">
        <title>Rhizobial factors required for stem nodule maturation and maintenance in Sesbania rostrata-Azorhizobium caulinodans ORS571 symbiosis.</title>
        <authorList>
            <person name="Suzuki S."/>
            <person name="Aono T."/>
            <person name="Lee KB."/>
            <person name="Suzuki T."/>
            <person name="Liu CT."/>
            <person name="Miwa H."/>
            <person name="Wakao S."/>
            <person name="Iki T."/>
            <person name="Oyaizu H."/>
        </authorList>
    </citation>
    <scope>NUCLEOTIDE SEQUENCE [LARGE SCALE GENOMIC DNA]</scope>
    <source>
        <strain evidence="14">ATCC 43989 / DSM 5975 / JCM 20966 / LMG 6465 / NBRC 14845 / NCIMB 13405 / ORS 571</strain>
    </source>
</reference>
<organism evidence="13 14">
    <name type="scientific">Azorhizobium caulinodans (strain ATCC 43989 / DSM 5975 / JCM 20966 / LMG 6465 / NBRC 14845 / NCIMB 13405 / ORS 571)</name>
    <dbReference type="NCBI Taxonomy" id="438753"/>
    <lineage>
        <taxon>Bacteria</taxon>
        <taxon>Pseudomonadati</taxon>
        <taxon>Pseudomonadota</taxon>
        <taxon>Alphaproteobacteria</taxon>
        <taxon>Hyphomicrobiales</taxon>
        <taxon>Xanthobacteraceae</taxon>
        <taxon>Azorhizobium</taxon>
    </lineage>
</organism>
<dbReference type="Gene3D" id="2.40.440.10">
    <property type="entry name" value="L,D-transpeptidase catalytic domain-like"/>
    <property type="match status" value="1"/>
</dbReference>
<feature type="active site" description="Proton donor/acceptor" evidence="9">
    <location>
        <position position="358"/>
    </location>
</feature>
<dbReference type="KEGG" id="azc:AZC_4338"/>
<feature type="domain" description="L,D-TPase catalytic" evidence="12">
    <location>
        <begin position="269"/>
        <end position="398"/>
    </location>
</feature>
<dbReference type="EMBL" id="AP009384">
    <property type="protein sequence ID" value="BAF90336.1"/>
    <property type="molecule type" value="Genomic_DNA"/>
</dbReference>
<sequence length="410" mass="43124">MTLRKTFLLSLGVSLLAVSAHAQSVPSVYYVPASDDETGSITSEAPPASVPQQGPAGSVPGYDDPYARPVRRSYDSVESAPLSAPPGAAQASYPTSQQPVQQPGYQQGYAQPAAPQGTQPMSIAPQGGYAQQQGGGYQTQQGGYQQQPQGGYASQAPATAYGQPAPGQQRVYIQGPNGAQAVAAPAPAPGYAPPQSYEQQQSMRANASAGYVVPASVPQGGAYASNAAVVPGTNEAPSGPRIEDVDPSEPVPDRFRRQTVDYVTSQPAGTIVIDTPNTYLYYVLGGGKAIRYGIGVGRDGFTWAGTEKITRKAEWADWRPPAEMIQRQPYLPRFMAGGPGNPLGARTLYLGGTVYRIHGTNEPQTIGKFVSSGCFRMLNNDVEDLYTRVNVGTKVVILPKSGGAQANAQR</sequence>
<reference evidence="13 14" key="5">
    <citation type="journal article" date="2010" name="Appl. Environ. Microbiol.">
        <title>phrR-like gene praR of Azorhizobium caulinodans ORS571 is essential for symbiosis with Sesbania rostrata and is involved in expression of reb genes.</title>
        <authorList>
            <person name="Akiba N."/>
            <person name="Aono T."/>
            <person name="Toyazaki H."/>
            <person name="Sato S."/>
            <person name="Oyaizu H."/>
        </authorList>
    </citation>
    <scope>NUCLEOTIDE SEQUENCE [LARGE SCALE GENOMIC DNA]</scope>
    <source>
        <strain evidence="14">ATCC 43989 / DSM 5975 / JCM 20966 / LMG 6465 / NBRC 14845 / NCIMB 13405 / ORS 571</strain>
    </source>
</reference>
<dbReference type="STRING" id="438753.AZC_4338"/>
<dbReference type="InterPro" id="IPR038063">
    <property type="entry name" value="Transpep_catalytic_dom"/>
</dbReference>
<dbReference type="PANTHER" id="PTHR30582">
    <property type="entry name" value="L,D-TRANSPEPTIDASE"/>
    <property type="match status" value="1"/>
</dbReference>
<dbReference type="MEROPS" id="C82.003"/>
<reference evidence="13 14" key="3">
    <citation type="journal article" date="2008" name="BMC Genomics">
        <title>The genome of the versatile nitrogen fixer Azorhizobium caulinodans ORS571.</title>
        <authorList>
            <person name="Lee KB."/>
            <person name="Backer P.D."/>
            <person name="Aono T."/>
            <person name="Liu CT."/>
            <person name="Suzuki S."/>
            <person name="Suzuki T."/>
            <person name="Kaneko T."/>
            <person name="Yamada M."/>
            <person name="Tabata S."/>
            <person name="Kupfer D.M."/>
            <person name="Najar F.Z."/>
            <person name="Wiley G.B."/>
            <person name="Roe B."/>
            <person name="Binnewies T.T."/>
            <person name="Ussery D.W."/>
            <person name="D'Haeze W."/>
            <person name="Herder J.D."/>
            <person name="Gevers D."/>
            <person name="Vereecke D."/>
            <person name="Holsters M."/>
            <person name="Oyaizu H."/>
        </authorList>
    </citation>
    <scope>NUCLEOTIDE SEQUENCE [LARGE SCALE GENOMIC DNA]</scope>
    <source>
        <strain evidence="14">ATCC 43989 / DSM 5975 / JCM 20966 / LMG 6465 / NBRC 14845 / NCIMB 13405 / ORS 571</strain>
    </source>
</reference>